<evidence type="ECO:0000256" key="5">
    <source>
        <dbReference type="ARBA" id="ARBA00022919"/>
    </source>
</evidence>
<feature type="region of interest" description="Disordered" evidence="9">
    <location>
        <begin position="151"/>
        <end position="173"/>
    </location>
</feature>
<dbReference type="GO" id="GO:0005886">
    <property type="term" value="C:plasma membrane"/>
    <property type="evidence" value="ECO:0007669"/>
    <property type="project" value="TreeGrafter"/>
</dbReference>
<dbReference type="GO" id="GO:0046513">
    <property type="term" value="P:ceramide biosynthetic process"/>
    <property type="evidence" value="ECO:0007669"/>
    <property type="project" value="TreeGrafter"/>
</dbReference>
<evidence type="ECO:0000256" key="3">
    <source>
        <dbReference type="ARBA" id="ARBA00022679"/>
    </source>
</evidence>
<feature type="region of interest" description="Disordered" evidence="9">
    <location>
        <begin position="214"/>
        <end position="241"/>
    </location>
</feature>
<proteinExistence type="inferred from homology"/>
<accession>A0AAN9TMW8</accession>
<dbReference type="EMBL" id="JBBCAQ010000034">
    <property type="protein sequence ID" value="KAK7580087.1"/>
    <property type="molecule type" value="Genomic_DNA"/>
</dbReference>
<feature type="compositionally biased region" description="Low complexity" evidence="9">
    <location>
        <begin position="218"/>
        <end position="227"/>
    </location>
</feature>
<dbReference type="GO" id="GO:0005789">
    <property type="term" value="C:endoplasmic reticulum membrane"/>
    <property type="evidence" value="ECO:0007669"/>
    <property type="project" value="TreeGrafter"/>
</dbReference>
<comment type="caution">
    <text evidence="12">The sequence shown here is derived from an EMBL/GenBank/DDBJ whole genome shotgun (WGS) entry which is preliminary data.</text>
</comment>
<feature type="domain" description="Sphingomyelin synthase-like" evidence="11">
    <location>
        <begin position="389"/>
        <end position="461"/>
    </location>
</feature>
<dbReference type="GO" id="GO:0006686">
    <property type="term" value="P:sphingomyelin biosynthetic process"/>
    <property type="evidence" value="ECO:0007669"/>
    <property type="project" value="TreeGrafter"/>
</dbReference>
<feature type="transmembrane region" description="Helical" evidence="10">
    <location>
        <begin position="290"/>
        <end position="314"/>
    </location>
</feature>
<evidence type="ECO:0000256" key="2">
    <source>
        <dbReference type="ARBA" id="ARBA00005441"/>
    </source>
</evidence>
<comment type="subcellular location">
    <subcellularLocation>
        <location evidence="1">Membrane</location>
        <topology evidence="1">Multi-pass membrane protein</topology>
    </subcellularLocation>
</comment>
<evidence type="ECO:0000256" key="8">
    <source>
        <dbReference type="ARBA" id="ARBA00023136"/>
    </source>
</evidence>
<protein>
    <recommendedName>
        <fullName evidence="11">Sphingomyelin synthase-like domain-containing protein</fullName>
    </recommendedName>
</protein>
<feature type="transmembrane region" description="Helical" evidence="10">
    <location>
        <begin position="326"/>
        <end position="344"/>
    </location>
</feature>
<dbReference type="InterPro" id="IPR045221">
    <property type="entry name" value="Sphingomyelin_synth-like"/>
</dbReference>
<feature type="transmembrane region" description="Helical" evidence="10">
    <location>
        <begin position="250"/>
        <end position="270"/>
    </location>
</feature>
<feature type="compositionally biased region" description="Polar residues" evidence="9">
    <location>
        <begin position="151"/>
        <end position="171"/>
    </location>
</feature>
<dbReference type="AlphaFoldDB" id="A0AAN9TMW8"/>
<evidence type="ECO:0000256" key="10">
    <source>
        <dbReference type="SAM" id="Phobius"/>
    </source>
</evidence>
<evidence type="ECO:0000313" key="12">
    <source>
        <dbReference type="EMBL" id="KAK7580087.1"/>
    </source>
</evidence>
<dbReference type="Pfam" id="PF14360">
    <property type="entry name" value="PAP2_C"/>
    <property type="match status" value="1"/>
</dbReference>
<sequence>MVEDGHLANSHSYDSSAYYLQDLNAKQNNSRNISSNKNNNNNNNNNNHTGPGSNSCVVVVVERDRRDKSPAPAATVAVDTSSNGSVKNSFVVTSAAAAAAAAAAANNSTTTTSSSQRLDNHLLPAGETTTNWKSAASPLHSTEKTIVNSACSQPQQPSTGAAFASESNGSSHMADHLDASAARAQHLHHNHHPHPASHGHRFYDHEVTKDIEYGGGPRLTAAAAGAPSGAGGGQPPSSDRGFPPEIHKTAIAFGILIFNFFLTTTSLAIIHDKVPSHGPLPDAVLNVFEARNWALIVSEVLIILTTGIMLIIVVTHQHRFIIFRRLFLMLSLLYFMRSVTMFVTVLPVSSHTYYCSPKSKSPGFATYMTRSLTLFFGMGLTLNGKHTFCGDYIYSGHTTILVMSYLMISEYSPRRVRWLHWATWLMSLTGVLMVLLSHSHYTVDVIIGYFVTTRLFWMYHTCANNQFLKKSTRHNYLSREWWYFLFQYFERNVHGPLQPLEYR</sequence>
<feature type="region of interest" description="Disordered" evidence="9">
    <location>
        <begin position="29"/>
        <end position="54"/>
    </location>
</feature>
<keyword evidence="6 10" id="KW-1133">Transmembrane helix</keyword>
<feature type="transmembrane region" description="Helical" evidence="10">
    <location>
        <begin position="394"/>
        <end position="412"/>
    </location>
</feature>
<evidence type="ECO:0000256" key="9">
    <source>
        <dbReference type="SAM" id="MobiDB-lite"/>
    </source>
</evidence>
<dbReference type="GO" id="GO:0033188">
    <property type="term" value="F:sphingomyelin synthase activity"/>
    <property type="evidence" value="ECO:0007669"/>
    <property type="project" value="TreeGrafter"/>
</dbReference>
<keyword evidence="4 10" id="KW-0812">Transmembrane</keyword>
<dbReference type="PANTHER" id="PTHR21290">
    <property type="entry name" value="SPHINGOMYELIN SYNTHETASE"/>
    <property type="match status" value="1"/>
</dbReference>
<dbReference type="InterPro" id="IPR025749">
    <property type="entry name" value="Sphingomyelin_synth-like_dom"/>
</dbReference>
<organism evidence="12 13">
    <name type="scientific">Parthenolecanium corni</name>
    <dbReference type="NCBI Taxonomy" id="536013"/>
    <lineage>
        <taxon>Eukaryota</taxon>
        <taxon>Metazoa</taxon>
        <taxon>Ecdysozoa</taxon>
        <taxon>Arthropoda</taxon>
        <taxon>Hexapoda</taxon>
        <taxon>Insecta</taxon>
        <taxon>Pterygota</taxon>
        <taxon>Neoptera</taxon>
        <taxon>Paraneoptera</taxon>
        <taxon>Hemiptera</taxon>
        <taxon>Sternorrhyncha</taxon>
        <taxon>Coccoidea</taxon>
        <taxon>Coccidae</taxon>
        <taxon>Parthenolecanium</taxon>
    </lineage>
</organism>
<evidence type="ECO:0000256" key="6">
    <source>
        <dbReference type="ARBA" id="ARBA00022989"/>
    </source>
</evidence>
<evidence type="ECO:0000256" key="7">
    <source>
        <dbReference type="ARBA" id="ARBA00023098"/>
    </source>
</evidence>
<feature type="transmembrane region" description="Helical" evidence="10">
    <location>
        <begin position="364"/>
        <end position="382"/>
    </location>
</feature>
<reference evidence="12 13" key="1">
    <citation type="submission" date="2024-03" db="EMBL/GenBank/DDBJ databases">
        <title>Adaptation during the transition from Ophiocordyceps entomopathogen to insect associate is accompanied by gene loss and intensified selection.</title>
        <authorList>
            <person name="Ward C.M."/>
            <person name="Onetto C.A."/>
            <person name="Borneman A.R."/>
        </authorList>
    </citation>
    <scope>NUCLEOTIDE SEQUENCE [LARGE SCALE GENOMIC DNA]</scope>
    <source>
        <strain evidence="12">AWRI1</strain>
        <tissue evidence="12">Single Adult Female</tissue>
    </source>
</reference>
<evidence type="ECO:0000259" key="11">
    <source>
        <dbReference type="Pfam" id="PF14360"/>
    </source>
</evidence>
<dbReference type="PANTHER" id="PTHR21290:SF27">
    <property type="entry name" value="PHOSPHATIDYLCHOLINE:CERAMIDE CHOLINEPHOSPHOTRANSFERASE 1"/>
    <property type="match status" value="1"/>
</dbReference>
<dbReference type="CDD" id="cd01610">
    <property type="entry name" value="PAP2_like"/>
    <property type="match status" value="1"/>
</dbReference>
<name>A0AAN9TMW8_9HEMI</name>
<evidence type="ECO:0000313" key="13">
    <source>
        <dbReference type="Proteomes" id="UP001367676"/>
    </source>
</evidence>
<keyword evidence="8 10" id="KW-0472">Membrane</keyword>
<dbReference type="GO" id="GO:0000139">
    <property type="term" value="C:Golgi membrane"/>
    <property type="evidence" value="ECO:0007669"/>
    <property type="project" value="TreeGrafter"/>
</dbReference>
<keyword evidence="3" id="KW-0808">Transferase</keyword>
<keyword evidence="13" id="KW-1185">Reference proteome</keyword>
<feature type="compositionally biased region" description="Low complexity" evidence="9">
    <location>
        <begin position="29"/>
        <end position="47"/>
    </location>
</feature>
<keyword evidence="7" id="KW-0443">Lipid metabolism</keyword>
<comment type="similarity">
    <text evidence="2">Belongs to the sphingomyelin synthase family.</text>
</comment>
<evidence type="ECO:0000256" key="4">
    <source>
        <dbReference type="ARBA" id="ARBA00022692"/>
    </source>
</evidence>
<dbReference type="Proteomes" id="UP001367676">
    <property type="component" value="Unassembled WGS sequence"/>
</dbReference>
<evidence type="ECO:0000256" key="1">
    <source>
        <dbReference type="ARBA" id="ARBA00004141"/>
    </source>
</evidence>
<keyword evidence="5" id="KW-0746">Sphingolipid metabolism</keyword>
<dbReference type="GO" id="GO:0047493">
    <property type="term" value="F:ceramide cholinephosphotransferase activity"/>
    <property type="evidence" value="ECO:0007669"/>
    <property type="project" value="TreeGrafter"/>
</dbReference>
<gene>
    <name evidence="12" type="ORF">V9T40_000716</name>
</gene>